<dbReference type="AlphaFoldDB" id="A0A3M9MNJ4"/>
<comment type="caution">
    <text evidence="3">The sequence shown here is derived from an EMBL/GenBank/DDBJ whole genome shotgun (WGS) entry which is preliminary data.</text>
</comment>
<dbReference type="Proteomes" id="UP000271010">
    <property type="component" value="Unassembled WGS sequence"/>
</dbReference>
<reference evidence="3 4" key="1">
    <citation type="submission" date="2018-11" db="EMBL/GenBank/DDBJ databases">
        <title>Rufibacter latericius sp. nov., isolated from water in Baiyang Lake.</title>
        <authorList>
            <person name="Yang Y."/>
        </authorList>
    </citation>
    <scope>NUCLEOTIDE SEQUENCE [LARGE SCALE GENOMIC DNA]</scope>
    <source>
        <strain evidence="3 4">MCC P1</strain>
    </source>
</reference>
<sequence length="146" mass="16871">MAVNTVRPQVNRPKANTVREVPKVEKPRPARPPRQKGTSLFELVDRYTKVDWFFAEGLPVRYLPKVLFLMGITLFYIGNTHYADRTLRRIDKTKTETEDLRADYTTLKSEYMEASKQSEVARNVAPQGLVESSTPPIQVVIRKDEY</sequence>
<evidence type="ECO:0000256" key="1">
    <source>
        <dbReference type="SAM" id="MobiDB-lite"/>
    </source>
</evidence>
<evidence type="ECO:0008006" key="5">
    <source>
        <dbReference type="Google" id="ProtNLM"/>
    </source>
</evidence>
<dbReference type="InterPro" id="IPR045755">
    <property type="entry name" value="FtsL-like"/>
</dbReference>
<protein>
    <recommendedName>
        <fullName evidence="5">S-adenosyl-methyltransferase</fullName>
    </recommendedName>
</protein>
<evidence type="ECO:0000256" key="2">
    <source>
        <dbReference type="SAM" id="Phobius"/>
    </source>
</evidence>
<evidence type="ECO:0000313" key="4">
    <source>
        <dbReference type="Proteomes" id="UP000271010"/>
    </source>
</evidence>
<dbReference type="RefSeq" id="WP_123133579.1">
    <property type="nucleotide sequence ID" value="NZ_RJJE01000017.1"/>
</dbReference>
<feature type="transmembrane region" description="Helical" evidence="2">
    <location>
        <begin position="62"/>
        <end position="82"/>
    </location>
</feature>
<gene>
    <name evidence="3" type="ORF">EFA69_13115</name>
</gene>
<name>A0A3M9MNJ4_9BACT</name>
<organism evidence="3 4">
    <name type="scientific">Rufibacter immobilis</name>
    <dbReference type="NCBI Taxonomy" id="1348778"/>
    <lineage>
        <taxon>Bacteria</taxon>
        <taxon>Pseudomonadati</taxon>
        <taxon>Bacteroidota</taxon>
        <taxon>Cytophagia</taxon>
        <taxon>Cytophagales</taxon>
        <taxon>Hymenobacteraceae</taxon>
        <taxon>Rufibacter</taxon>
    </lineage>
</organism>
<dbReference type="OrthoDB" id="981249at2"/>
<keyword evidence="2" id="KW-0812">Transmembrane</keyword>
<keyword evidence="2" id="KW-0472">Membrane</keyword>
<proteinExistence type="predicted"/>
<accession>A0A3M9MNJ4</accession>
<dbReference type="Pfam" id="PF19579">
    <property type="entry name" value="FtsL_2"/>
    <property type="match status" value="1"/>
</dbReference>
<dbReference type="EMBL" id="RJJE01000017">
    <property type="protein sequence ID" value="RNI27110.1"/>
    <property type="molecule type" value="Genomic_DNA"/>
</dbReference>
<keyword evidence="2" id="KW-1133">Transmembrane helix</keyword>
<evidence type="ECO:0000313" key="3">
    <source>
        <dbReference type="EMBL" id="RNI27110.1"/>
    </source>
</evidence>
<feature type="region of interest" description="Disordered" evidence="1">
    <location>
        <begin position="1"/>
        <end position="36"/>
    </location>
</feature>
<keyword evidence="4" id="KW-1185">Reference proteome</keyword>